<name>A0AAP9J3S1_PANTH</name>
<gene>
    <name evidence="4" type="ORF">FLT43_24495</name>
    <name evidence="3" type="ORF">M5W83_23670</name>
</gene>
<dbReference type="Proteomes" id="UP001209276">
    <property type="component" value="Unassembled WGS sequence"/>
</dbReference>
<dbReference type="InterPro" id="IPR011044">
    <property type="entry name" value="Quino_amine_DH_bsu"/>
</dbReference>
<feature type="region of interest" description="Disordered" evidence="1">
    <location>
        <begin position="27"/>
        <end position="54"/>
    </location>
</feature>
<reference evidence="3 6" key="2">
    <citation type="submission" date="2022-05" db="EMBL/GenBank/DDBJ databases">
        <title>Genome Sequencing of Bee-Associated Microbes.</title>
        <authorList>
            <person name="Dunlap C."/>
        </authorList>
    </citation>
    <scope>NUCLEOTIDE SEQUENCE [LARGE SCALE GENOMIC DNA]</scope>
    <source>
        <strain evidence="3 6">NRRL B-14613</strain>
    </source>
</reference>
<dbReference type="AlphaFoldDB" id="A0AAP9J3S1"/>
<proteinExistence type="predicted"/>
<feature type="signal peptide" evidence="2">
    <location>
        <begin position="1"/>
        <end position="23"/>
    </location>
</feature>
<dbReference type="SUPFAM" id="SSF69304">
    <property type="entry name" value="Tricorn protease N-terminal domain"/>
    <property type="match status" value="1"/>
</dbReference>
<feature type="chain" id="PRO_5042911667" evidence="2">
    <location>
        <begin position="24"/>
        <end position="403"/>
    </location>
</feature>
<evidence type="ECO:0000313" key="3">
    <source>
        <dbReference type="EMBL" id="MCY9610149.1"/>
    </source>
</evidence>
<accession>A0AAP9J3S1</accession>
<dbReference type="PROSITE" id="PS51257">
    <property type="entry name" value="PROKAR_LIPOPROTEIN"/>
    <property type="match status" value="1"/>
</dbReference>
<evidence type="ECO:0000313" key="6">
    <source>
        <dbReference type="Proteomes" id="UP001209276"/>
    </source>
</evidence>
<keyword evidence="2" id="KW-0732">Signal</keyword>
<dbReference type="RefSeq" id="WP_087441653.1">
    <property type="nucleotide sequence ID" value="NZ_CABMNB010000021.1"/>
</dbReference>
<dbReference type="GeneID" id="76999121"/>
<evidence type="ECO:0000313" key="5">
    <source>
        <dbReference type="Proteomes" id="UP000315377"/>
    </source>
</evidence>
<dbReference type="Gene3D" id="2.120.10.30">
    <property type="entry name" value="TolB, C-terminal domain"/>
    <property type="match status" value="1"/>
</dbReference>
<evidence type="ECO:0000256" key="2">
    <source>
        <dbReference type="SAM" id="SignalP"/>
    </source>
</evidence>
<sequence length="403" mass="43352">MNMKRLSVILALFVLLTAGCLQFNSGSANPTKPVQPDDPASRTESKGGGGAAEPSVAADLNLENIEGGIKNIYYAHGNQVLISADQLYLYDLGARKIAASAPQPAFERENYWVIENGYAAVRETLASGDGGGIVMTNGANQYHCILYDASLQPISEFDLDSLLEGDEMILSFEAIAVSADGSHVAYATSAGLYLYDWKAEKKTTIIDLASDDAAPRSGIAALEQIGFTDQDKRLAFKAQSFDIPAVPGKPSFDTCGIVNTDGSGLSNQTFDNYTCKELTAYNKHLFFAEDFTTATGRMLMMDALSGKTKLITLNDKKESGNIAGSNSGRYFAAPVSAGAVWKIRIYNTDTGAVEAEQIISSEGKELYMANEPIIRLVDETRTCIVLLGSKQAEIDTKMVISQF</sequence>
<dbReference type="InterPro" id="IPR011042">
    <property type="entry name" value="6-blade_b-propeller_TolB-like"/>
</dbReference>
<protein>
    <submittedName>
        <fullName evidence="4">Transcriptional regulator</fullName>
    </submittedName>
</protein>
<dbReference type="SUPFAM" id="SSF50969">
    <property type="entry name" value="YVTN repeat-like/Quinoprotein amine dehydrogenase"/>
    <property type="match status" value="1"/>
</dbReference>
<dbReference type="EMBL" id="CP041405">
    <property type="protein sequence ID" value="QDM46265.1"/>
    <property type="molecule type" value="Genomic_DNA"/>
</dbReference>
<dbReference type="Proteomes" id="UP000315377">
    <property type="component" value="Chromosome"/>
</dbReference>
<evidence type="ECO:0000313" key="4">
    <source>
        <dbReference type="EMBL" id="QDM46265.1"/>
    </source>
</evidence>
<dbReference type="EMBL" id="JAMDMM010000050">
    <property type="protein sequence ID" value="MCY9610149.1"/>
    <property type="molecule type" value="Genomic_DNA"/>
</dbReference>
<evidence type="ECO:0000256" key="1">
    <source>
        <dbReference type="SAM" id="MobiDB-lite"/>
    </source>
</evidence>
<keyword evidence="6" id="KW-1185">Reference proteome</keyword>
<reference evidence="4 5" key="1">
    <citation type="submission" date="2019-07" db="EMBL/GenBank/DDBJ databases">
        <title>Paenibacillus thiaminolyticus NRRL B-4156.</title>
        <authorList>
            <person name="Hehnly C."/>
            <person name="Zhang L."/>
        </authorList>
    </citation>
    <scope>NUCLEOTIDE SEQUENCE [LARGE SCALE GENOMIC DNA]</scope>
    <source>
        <strain evidence="4 5">NRRL B-4156</strain>
    </source>
</reference>
<organism evidence="4 5">
    <name type="scientific">Paenibacillus thiaminolyticus</name>
    <name type="common">Bacillus thiaminolyticus</name>
    <dbReference type="NCBI Taxonomy" id="49283"/>
    <lineage>
        <taxon>Bacteria</taxon>
        <taxon>Bacillati</taxon>
        <taxon>Bacillota</taxon>
        <taxon>Bacilli</taxon>
        <taxon>Bacillales</taxon>
        <taxon>Paenibacillaceae</taxon>
        <taxon>Paenibacillus</taxon>
    </lineage>
</organism>